<proteinExistence type="predicted"/>
<accession>A0A4Y4X5H7</accession>
<evidence type="ECO:0000313" key="1">
    <source>
        <dbReference type="EMBL" id="OOQ35515.1"/>
    </source>
</evidence>
<dbReference type="RefSeq" id="WP_080014913.1">
    <property type="nucleotide sequence ID" value="NZ_MBGX01000002.1"/>
</dbReference>
<comment type="caution">
    <text evidence="1">The sequence shown here is derived from an EMBL/GenBank/DDBJ whole genome shotgun (WGS) entry which is preliminary data.</text>
</comment>
<sequence>MDSIKALFLALVILKNNRYYTIRKPLACICKNTDALCHKFKETLYSNTAHASFMRVA</sequence>
<evidence type="ECO:0000313" key="2">
    <source>
        <dbReference type="Proteomes" id="UP000319468"/>
    </source>
</evidence>
<dbReference type="AlphaFoldDB" id="A0A4Y4X5H7"/>
<gene>
    <name evidence="1" type="ORF">B0X69_00965</name>
</gene>
<organism evidence="1 2">
    <name type="scientific">Helicobacter pylori</name>
    <name type="common">Campylobacter pylori</name>
    <dbReference type="NCBI Taxonomy" id="210"/>
    <lineage>
        <taxon>Bacteria</taxon>
        <taxon>Pseudomonadati</taxon>
        <taxon>Campylobacterota</taxon>
        <taxon>Epsilonproteobacteria</taxon>
        <taxon>Campylobacterales</taxon>
        <taxon>Helicobacteraceae</taxon>
        <taxon>Helicobacter</taxon>
    </lineage>
</organism>
<protein>
    <submittedName>
        <fullName evidence="1">Flavoprotein oxidoreductase</fullName>
    </submittedName>
</protein>
<name>A0A4Y4X5H7_HELPX</name>
<reference evidence="1 2" key="1">
    <citation type="journal article" date="2017" name="Front. Cell. Infect. Microbiol.">
        <title>Whole Genome Sequence and Phylogenetic Analysis Show Helicobacter pylori Strains from Latin America Have Followed a Unique Evolution Pathway.</title>
        <authorList>
            <person name="Munoz-Ramirez Z.Y."/>
            <person name="Mendez-Tenorio A."/>
            <person name="Kato I."/>
            <person name="Bravo M.M."/>
            <person name="Rizzato C."/>
            <person name="Thorell K."/>
            <person name="Torres R.C."/>
            <person name="Aviles-Jimenez F."/>
            <person name="Camorlinga M."/>
            <person name="Canzian F."/>
            <person name="Torres J."/>
        </authorList>
    </citation>
    <scope>NUCLEOTIDE SEQUENCE [LARGE SCALE GENOMIC DNA]</scope>
    <source>
        <strain evidence="1 2">CM22347</strain>
    </source>
</reference>
<dbReference type="Proteomes" id="UP000319468">
    <property type="component" value="Unassembled WGS sequence"/>
</dbReference>
<dbReference type="EMBL" id="MUPM01000078">
    <property type="protein sequence ID" value="OOQ35515.1"/>
    <property type="molecule type" value="Genomic_DNA"/>
</dbReference>